<dbReference type="AlphaFoldDB" id="A0A2A9MHC4"/>
<feature type="site" description="Transition state stabilizer" evidence="3">
    <location>
        <position position="204"/>
    </location>
</feature>
<feature type="binding site" evidence="2">
    <location>
        <begin position="49"/>
        <end position="56"/>
    </location>
    <ligand>
        <name>substrate</name>
    </ligand>
</feature>
<dbReference type="STRING" id="94643.A0A2A9MHC4"/>
<feature type="region of interest" description="Disordered" evidence="4">
    <location>
        <begin position="246"/>
        <end position="268"/>
    </location>
</feature>
<dbReference type="CDD" id="cd07067">
    <property type="entry name" value="HP_PGM_like"/>
    <property type="match status" value="1"/>
</dbReference>
<keyword evidence="6" id="KW-1185">Reference proteome</keyword>
<dbReference type="Pfam" id="PF00300">
    <property type="entry name" value="His_Phos_1"/>
    <property type="match status" value="1"/>
</dbReference>
<dbReference type="EMBL" id="NWUJ01000002">
    <property type="protein sequence ID" value="PFH37365.1"/>
    <property type="molecule type" value="Genomic_DNA"/>
</dbReference>
<evidence type="ECO:0000256" key="4">
    <source>
        <dbReference type="SAM" id="MobiDB-lite"/>
    </source>
</evidence>
<dbReference type="SMART" id="SM00855">
    <property type="entry name" value="PGAM"/>
    <property type="match status" value="1"/>
</dbReference>
<dbReference type="OrthoDB" id="354304at2759"/>
<dbReference type="PANTHER" id="PTHR48100">
    <property type="entry name" value="BROAD-SPECIFICITY PHOSPHATASE YOR283W-RELATED"/>
    <property type="match status" value="1"/>
</dbReference>
<sequence>MEGHSDGNERHPFSSAASPVGREFVDTVPQKDLSRCCLPSNVCELLVVRHGLTEYNKLHRLQGQLDIPLNDEGREQCRACGREVKRMFANPATGEIDVDVVYSSPLSRTAESTEIICRESGILSSRIRHDPRIMEWNAGILQGYLLSEIQEKFPAEWALWRKKRDPDYIFPGGESLRMRYARVASFFSEIVRNQQGKRVLVVTHGGVLDELFRIIKRVPLTTSTNAPKLNAEVHVVRAELMAEMQSSTRPLLDSTPAENGSFSQGEEARGDCHVQWTIVRWGKVKDPQNIPAGSCSAQVPNAIEYV</sequence>
<dbReference type="GeneID" id="40308804"/>
<proteinExistence type="predicted"/>
<name>A0A2A9MHC4_BESBE</name>
<accession>A0A2A9MHC4</accession>
<protein>
    <submittedName>
        <fullName evidence="5">Phosphoglycerate mutase family protein</fullName>
    </submittedName>
</protein>
<dbReference type="SUPFAM" id="SSF53254">
    <property type="entry name" value="Phosphoglycerate mutase-like"/>
    <property type="match status" value="1"/>
</dbReference>
<reference evidence="5 6" key="1">
    <citation type="submission" date="2017-09" db="EMBL/GenBank/DDBJ databases">
        <title>Genome sequencing of Besnoitia besnoiti strain Bb-Ger1.</title>
        <authorList>
            <person name="Schares G."/>
            <person name="Venepally P."/>
            <person name="Lorenzi H.A."/>
        </authorList>
    </citation>
    <scope>NUCLEOTIDE SEQUENCE [LARGE SCALE GENOMIC DNA]</scope>
    <source>
        <strain evidence="5 6">Bb-Ger1</strain>
    </source>
</reference>
<evidence type="ECO:0000256" key="2">
    <source>
        <dbReference type="PIRSR" id="PIRSR613078-2"/>
    </source>
</evidence>
<dbReference type="GO" id="GO:0016791">
    <property type="term" value="F:phosphatase activity"/>
    <property type="evidence" value="ECO:0007669"/>
    <property type="project" value="TreeGrafter"/>
</dbReference>
<feature type="binding site" evidence="2">
    <location>
        <position position="108"/>
    </location>
    <ligand>
        <name>substrate</name>
    </ligand>
</feature>
<comment type="caution">
    <text evidence="5">The sequence shown here is derived from an EMBL/GenBank/DDBJ whole genome shotgun (WGS) entry which is preliminary data.</text>
</comment>
<dbReference type="Proteomes" id="UP000224006">
    <property type="component" value="Chromosome II"/>
</dbReference>
<gene>
    <name evidence="5" type="ORF">BESB_038230</name>
</gene>
<evidence type="ECO:0000313" key="6">
    <source>
        <dbReference type="Proteomes" id="UP000224006"/>
    </source>
</evidence>
<dbReference type="KEGG" id="bbes:BESB_038230"/>
<evidence type="ECO:0000256" key="1">
    <source>
        <dbReference type="PIRSR" id="PIRSR613078-1"/>
    </source>
</evidence>
<evidence type="ECO:0000313" key="5">
    <source>
        <dbReference type="EMBL" id="PFH37365.1"/>
    </source>
</evidence>
<evidence type="ECO:0000256" key="3">
    <source>
        <dbReference type="PIRSR" id="PIRSR613078-3"/>
    </source>
</evidence>
<dbReference type="InterPro" id="IPR050275">
    <property type="entry name" value="PGM_Phosphatase"/>
</dbReference>
<feature type="active site" description="Tele-phosphohistidine intermediate" evidence="1">
    <location>
        <position position="50"/>
    </location>
</feature>
<dbReference type="RefSeq" id="XP_029221374.1">
    <property type="nucleotide sequence ID" value="XM_029362409.1"/>
</dbReference>
<dbReference type="InterPro" id="IPR013078">
    <property type="entry name" value="His_Pase_superF_clade-1"/>
</dbReference>
<organism evidence="5 6">
    <name type="scientific">Besnoitia besnoiti</name>
    <name type="common">Apicomplexan protozoan</name>
    <dbReference type="NCBI Taxonomy" id="94643"/>
    <lineage>
        <taxon>Eukaryota</taxon>
        <taxon>Sar</taxon>
        <taxon>Alveolata</taxon>
        <taxon>Apicomplexa</taxon>
        <taxon>Conoidasida</taxon>
        <taxon>Coccidia</taxon>
        <taxon>Eucoccidiorida</taxon>
        <taxon>Eimeriorina</taxon>
        <taxon>Sarcocystidae</taxon>
        <taxon>Besnoitia</taxon>
    </lineage>
</organism>
<dbReference type="InterPro" id="IPR029033">
    <property type="entry name" value="His_PPase_superfam"/>
</dbReference>
<dbReference type="VEuPathDB" id="ToxoDB:BESB_038230"/>
<dbReference type="Gene3D" id="3.40.50.1240">
    <property type="entry name" value="Phosphoglycerate mutase-like"/>
    <property type="match status" value="1"/>
</dbReference>
<feature type="active site" description="Proton donor/acceptor" evidence="1">
    <location>
        <position position="135"/>
    </location>
</feature>